<feature type="binding site" evidence="7">
    <location>
        <begin position="311"/>
        <end position="313"/>
    </location>
    <ligand>
        <name>substrate</name>
    </ligand>
</feature>
<evidence type="ECO:0000256" key="6">
    <source>
        <dbReference type="PIRSR" id="PIRSR038994-1"/>
    </source>
</evidence>
<evidence type="ECO:0000259" key="9">
    <source>
        <dbReference type="Pfam" id="PF01979"/>
    </source>
</evidence>
<organism evidence="10">
    <name type="scientific">Thermogemmatispora argillosa</name>
    <dbReference type="NCBI Taxonomy" id="2045280"/>
    <lineage>
        <taxon>Bacteria</taxon>
        <taxon>Bacillati</taxon>
        <taxon>Chloroflexota</taxon>
        <taxon>Ktedonobacteria</taxon>
        <taxon>Thermogemmatisporales</taxon>
        <taxon>Thermogemmatisporaceae</taxon>
        <taxon>Thermogemmatispora</taxon>
    </lineage>
</organism>
<feature type="binding site" evidence="8">
    <location>
        <position position="199"/>
    </location>
    <ligand>
        <name>Zn(2+)</name>
        <dbReference type="ChEBI" id="CHEBI:29105"/>
    </ligand>
</feature>
<dbReference type="PANTHER" id="PTHR11113">
    <property type="entry name" value="N-ACETYLGLUCOSAMINE-6-PHOSPHATE DEACETYLASE"/>
    <property type="match status" value="1"/>
</dbReference>
<keyword evidence="3 5" id="KW-0378">Hydrolase</keyword>
<evidence type="ECO:0000256" key="1">
    <source>
        <dbReference type="ARBA" id="ARBA00010716"/>
    </source>
</evidence>
<gene>
    <name evidence="10" type="primary">nagA</name>
    <name evidence="10" type="ORF">KTA_07860</name>
</gene>
<feature type="binding site" evidence="7">
    <location>
        <position position="231"/>
    </location>
    <ligand>
        <name>substrate</name>
    </ligand>
</feature>
<dbReference type="GO" id="GO:0008448">
    <property type="term" value="F:N-acetylglucosamine-6-phosphate deacetylase activity"/>
    <property type="evidence" value="ECO:0007669"/>
    <property type="project" value="InterPro"/>
</dbReference>
<feature type="binding site" evidence="8">
    <location>
        <position position="133"/>
    </location>
    <ligand>
        <name>Zn(2+)</name>
        <dbReference type="ChEBI" id="CHEBI:29105"/>
    </ligand>
</feature>
<evidence type="ECO:0000256" key="3">
    <source>
        <dbReference type="ARBA" id="ARBA00022801"/>
    </source>
</evidence>
<feature type="domain" description="Amidohydrolase-related" evidence="9">
    <location>
        <begin position="50"/>
        <end position="370"/>
    </location>
</feature>
<dbReference type="AlphaFoldDB" id="A0A455SW39"/>
<dbReference type="InterPro" id="IPR003764">
    <property type="entry name" value="GlcNAc_6-P_deAcase"/>
</dbReference>
<comment type="similarity">
    <text evidence="1 5">Belongs to the metallo-dependent hydrolases superfamily. NagA family.</text>
</comment>
<reference evidence="10" key="1">
    <citation type="submission" date="2018-12" db="EMBL/GenBank/DDBJ databases">
        <title>Novel natural products biosynthetic potential of the class Ktedonobacteria.</title>
        <authorList>
            <person name="Zheng Y."/>
            <person name="Saitou A."/>
            <person name="Wang C.M."/>
            <person name="Toyoda A."/>
            <person name="Minakuchi Y."/>
            <person name="Sekiguchi Y."/>
            <person name="Ueda K."/>
            <person name="Takano H."/>
            <person name="Sakai Y."/>
            <person name="Yokota A."/>
            <person name="Yabe S."/>
        </authorList>
    </citation>
    <scope>NUCLEOTIDE SEQUENCE</scope>
    <source>
        <strain evidence="10">A3-2</strain>
    </source>
</reference>
<evidence type="ECO:0000256" key="2">
    <source>
        <dbReference type="ARBA" id="ARBA00022723"/>
    </source>
</evidence>
<dbReference type="InterPro" id="IPR032466">
    <property type="entry name" value="Metal_Hydrolase"/>
</dbReference>
<evidence type="ECO:0000256" key="8">
    <source>
        <dbReference type="PIRSR" id="PIRSR038994-3"/>
    </source>
</evidence>
<comment type="cofactor">
    <cofactor evidence="8">
        <name>a divalent metal cation</name>
        <dbReference type="ChEBI" id="CHEBI:60240"/>
    </cofactor>
    <text evidence="8">Binds 1 divalent metal cation per subunit.</text>
</comment>
<feature type="binding site" evidence="7">
    <location>
        <position position="255"/>
    </location>
    <ligand>
        <name>substrate</name>
    </ligand>
</feature>
<proteinExistence type="inferred from homology"/>
<dbReference type="SUPFAM" id="SSF51556">
    <property type="entry name" value="Metallo-dependent hydrolases"/>
    <property type="match status" value="1"/>
</dbReference>
<feature type="binding site" evidence="7">
    <location>
        <position position="144"/>
    </location>
    <ligand>
        <name>substrate</name>
    </ligand>
</feature>
<dbReference type="GO" id="GO:0006046">
    <property type="term" value="P:N-acetylglucosamine catabolic process"/>
    <property type="evidence" value="ECO:0007669"/>
    <property type="project" value="TreeGrafter"/>
</dbReference>
<keyword evidence="2 8" id="KW-0479">Metal-binding</keyword>
<dbReference type="Gene3D" id="2.30.40.10">
    <property type="entry name" value="Urease, subunit C, domain 1"/>
    <property type="match status" value="1"/>
</dbReference>
<name>A0A455SW39_9CHLR</name>
<accession>A0A455SW39</accession>
<evidence type="ECO:0000313" key="10">
    <source>
        <dbReference type="EMBL" id="BBH92587.1"/>
    </source>
</evidence>
<feature type="binding site" evidence="7">
    <location>
        <begin position="223"/>
        <end position="224"/>
    </location>
    <ligand>
        <name>substrate</name>
    </ligand>
</feature>
<dbReference type="InterPro" id="IPR011059">
    <property type="entry name" value="Metal-dep_hydrolase_composite"/>
</dbReference>
<dbReference type="PIRSF" id="PIRSF038994">
    <property type="entry name" value="NagA"/>
    <property type="match status" value="1"/>
</dbReference>
<dbReference type="GO" id="GO:0046872">
    <property type="term" value="F:metal ion binding"/>
    <property type="evidence" value="ECO:0007669"/>
    <property type="project" value="UniProtKB-KW"/>
</dbReference>
<evidence type="ECO:0000256" key="4">
    <source>
        <dbReference type="ARBA" id="ARBA00023277"/>
    </source>
</evidence>
<dbReference type="SUPFAM" id="SSF51338">
    <property type="entry name" value="Composite domain of metallo-dependent hydrolases"/>
    <property type="match status" value="1"/>
</dbReference>
<feature type="active site" description="Proton donor/acceptor" evidence="6">
    <location>
        <position position="278"/>
    </location>
</feature>
<keyword evidence="4 5" id="KW-0119">Carbohydrate metabolism</keyword>
<dbReference type="Gene3D" id="3.20.20.140">
    <property type="entry name" value="Metal-dependent hydrolases"/>
    <property type="match status" value="1"/>
</dbReference>
<evidence type="ECO:0000256" key="7">
    <source>
        <dbReference type="PIRSR" id="PIRSR038994-2"/>
    </source>
</evidence>
<dbReference type="Pfam" id="PF01979">
    <property type="entry name" value="Amidohydro_1"/>
    <property type="match status" value="1"/>
</dbReference>
<sequence>MGRFTFQGAHLVDALAELSSSSMTVADGRIEQLGEEGEQPGLVIEAEDAIILPGFIDVHTHGGGGFNLSTADASEICAYARWAPGSGTTAFLVGVIGVPYALPEQQLRAAVEAIERCQASQEPLAEPLGIHLEGPYLNIARRGAHLPEWLRQPSEAEAERILELTRGHLRLVTLAPELPGAEAMIRRFLDAGVTVSLGHSDASYEQARRAFALGVSHVTHCFNAMRPLHHREPGPLGALVEAGHVRGELIVDGVHVHPAAMKALVKALGPERTVVITDALCGAGSPERSFEFGGQRATVIDGAARLPDGTITGSVLTMEQALRNVVQMLGFSLREAARMLAYNPALAAGVGERKGRLQRGYDADLLIFDQALLLQAVLCRGRLAFVSESWRPRLAPLME</sequence>
<dbReference type="CDD" id="cd00854">
    <property type="entry name" value="NagA"/>
    <property type="match status" value="1"/>
</dbReference>
<protein>
    <submittedName>
        <fullName evidence="10">N-acetylglucosamine-6-phosphate deacetylase</fullName>
    </submittedName>
</protein>
<evidence type="ECO:0000256" key="5">
    <source>
        <dbReference type="PIRNR" id="PIRNR038994"/>
    </source>
</evidence>
<dbReference type="EMBL" id="AP019377">
    <property type="protein sequence ID" value="BBH92587.1"/>
    <property type="molecule type" value="Genomic_DNA"/>
</dbReference>
<dbReference type="NCBIfam" id="TIGR00221">
    <property type="entry name" value="nagA"/>
    <property type="match status" value="1"/>
</dbReference>
<feature type="binding site" evidence="8">
    <location>
        <position position="220"/>
    </location>
    <ligand>
        <name>Zn(2+)</name>
        <dbReference type="ChEBI" id="CHEBI:29105"/>
    </ligand>
</feature>
<dbReference type="InterPro" id="IPR006680">
    <property type="entry name" value="Amidohydro-rel"/>
</dbReference>
<dbReference type="PANTHER" id="PTHR11113:SF14">
    <property type="entry name" value="N-ACETYLGLUCOSAMINE-6-PHOSPHATE DEACETYLASE"/>
    <property type="match status" value="1"/>
</dbReference>